<dbReference type="AlphaFoldDB" id="A0A6A2Z4A4"/>
<dbReference type="Proteomes" id="UP000436088">
    <property type="component" value="Unassembled WGS sequence"/>
</dbReference>
<sequence>MSLSSRCLPEDLWVPESNGMLSSLRTDLSAFDIFMLCRGIFRPARIAFTYRRFDHVSYIGVINGTAPTPVRLSELCSQLGNAMGRPSWLTVPDFALKAVLGEGATVVLEGQKVLPVKAKELGFPFKCPYVKDALESILK</sequence>
<reference evidence="2" key="1">
    <citation type="submission" date="2019-09" db="EMBL/GenBank/DDBJ databases">
        <title>Draft genome information of white flower Hibiscus syriacus.</title>
        <authorList>
            <person name="Kim Y.-M."/>
        </authorList>
    </citation>
    <scope>NUCLEOTIDE SEQUENCE [LARGE SCALE GENOMIC DNA]</scope>
    <source>
        <strain evidence="2">YM2019G1</strain>
    </source>
</reference>
<comment type="caution">
    <text evidence="2">The sequence shown here is derived from an EMBL/GenBank/DDBJ whole genome shotgun (WGS) entry which is preliminary data.</text>
</comment>
<evidence type="ECO:0000259" key="1">
    <source>
        <dbReference type="Pfam" id="PF08338"/>
    </source>
</evidence>
<keyword evidence="3" id="KW-1185">Reference proteome</keyword>
<dbReference type="Pfam" id="PF08338">
    <property type="entry name" value="DUF1731"/>
    <property type="match status" value="1"/>
</dbReference>
<name>A0A6A2Z4A4_HIBSY</name>
<gene>
    <name evidence="2" type="ORF">F3Y22_tig00111059pilonHSYRG00235</name>
</gene>
<dbReference type="PANTHER" id="PTHR11092:SF0">
    <property type="entry name" value="EPIMERASE FAMILY PROTEIN SDR39U1"/>
    <property type="match status" value="1"/>
</dbReference>
<dbReference type="EMBL" id="VEPZ02001215">
    <property type="protein sequence ID" value="KAE8686547.1"/>
    <property type="molecule type" value="Genomic_DNA"/>
</dbReference>
<evidence type="ECO:0000313" key="2">
    <source>
        <dbReference type="EMBL" id="KAE8686547.1"/>
    </source>
</evidence>
<accession>A0A6A2Z4A4</accession>
<protein>
    <recommendedName>
        <fullName evidence="1">DUF1731 domain-containing protein</fullName>
    </recommendedName>
</protein>
<dbReference type="Gene3D" id="3.40.50.720">
    <property type="entry name" value="NAD(P)-binding Rossmann-like Domain"/>
    <property type="match status" value="1"/>
</dbReference>
<evidence type="ECO:0000313" key="3">
    <source>
        <dbReference type="Proteomes" id="UP000436088"/>
    </source>
</evidence>
<feature type="domain" description="DUF1731" evidence="1">
    <location>
        <begin position="91"/>
        <end position="137"/>
    </location>
</feature>
<dbReference type="InterPro" id="IPR013549">
    <property type="entry name" value="DUF1731"/>
</dbReference>
<organism evidence="2 3">
    <name type="scientific">Hibiscus syriacus</name>
    <name type="common">Rose of Sharon</name>
    <dbReference type="NCBI Taxonomy" id="106335"/>
    <lineage>
        <taxon>Eukaryota</taxon>
        <taxon>Viridiplantae</taxon>
        <taxon>Streptophyta</taxon>
        <taxon>Embryophyta</taxon>
        <taxon>Tracheophyta</taxon>
        <taxon>Spermatophyta</taxon>
        <taxon>Magnoliopsida</taxon>
        <taxon>eudicotyledons</taxon>
        <taxon>Gunneridae</taxon>
        <taxon>Pentapetalae</taxon>
        <taxon>rosids</taxon>
        <taxon>malvids</taxon>
        <taxon>Malvales</taxon>
        <taxon>Malvaceae</taxon>
        <taxon>Malvoideae</taxon>
        <taxon>Hibiscus</taxon>
    </lineage>
</organism>
<dbReference type="PANTHER" id="PTHR11092">
    <property type="entry name" value="SUGAR NUCLEOTIDE EPIMERASE RELATED"/>
    <property type="match status" value="1"/>
</dbReference>
<proteinExistence type="predicted"/>